<protein>
    <submittedName>
        <fullName evidence="1">Uncharacterized protein</fullName>
    </submittedName>
</protein>
<evidence type="ECO:0000313" key="1">
    <source>
        <dbReference type="EMBL" id="KAK3776434.1"/>
    </source>
</evidence>
<dbReference type="EMBL" id="JAWDGP010003216">
    <property type="protein sequence ID" value="KAK3776434.1"/>
    <property type="molecule type" value="Genomic_DNA"/>
</dbReference>
<comment type="caution">
    <text evidence="1">The sequence shown here is derived from an EMBL/GenBank/DDBJ whole genome shotgun (WGS) entry which is preliminary data.</text>
</comment>
<evidence type="ECO:0000313" key="2">
    <source>
        <dbReference type="Proteomes" id="UP001283361"/>
    </source>
</evidence>
<name>A0AAE0ZVT3_9GAST</name>
<dbReference type="Proteomes" id="UP001283361">
    <property type="component" value="Unassembled WGS sequence"/>
</dbReference>
<accession>A0AAE0ZVT3</accession>
<sequence length="75" mass="8656">MFKDRTPLPLWVDSKGRTTGALLEKLNSQKMSLIRQRTALAPARWAVEGIHGANMLNEEYAELCTWEKSVVRRRE</sequence>
<proteinExistence type="predicted"/>
<reference evidence="1" key="1">
    <citation type="journal article" date="2023" name="G3 (Bethesda)">
        <title>A reference genome for the long-term kleptoplast-retaining sea slug Elysia crispata morphotype clarki.</title>
        <authorList>
            <person name="Eastman K.E."/>
            <person name="Pendleton A.L."/>
            <person name="Shaikh M.A."/>
            <person name="Suttiyut T."/>
            <person name="Ogas R."/>
            <person name="Tomko P."/>
            <person name="Gavelis G."/>
            <person name="Widhalm J.R."/>
            <person name="Wisecaver J.H."/>
        </authorList>
    </citation>
    <scope>NUCLEOTIDE SEQUENCE</scope>
    <source>
        <strain evidence="1">ECLA1</strain>
    </source>
</reference>
<organism evidence="1 2">
    <name type="scientific">Elysia crispata</name>
    <name type="common">lettuce slug</name>
    <dbReference type="NCBI Taxonomy" id="231223"/>
    <lineage>
        <taxon>Eukaryota</taxon>
        <taxon>Metazoa</taxon>
        <taxon>Spiralia</taxon>
        <taxon>Lophotrochozoa</taxon>
        <taxon>Mollusca</taxon>
        <taxon>Gastropoda</taxon>
        <taxon>Heterobranchia</taxon>
        <taxon>Euthyneura</taxon>
        <taxon>Panpulmonata</taxon>
        <taxon>Sacoglossa</taxon>
        <taxon>Placobranchoidea</taxon>
        <taxon>Plakobranchidae</taxon>
        <taxon>Elysia</taxon>
    </lineage>
</organism>
<dbReference type="AlphaFoldDB" id="A0AAE0ZVT3"/>
<keyword evidence="2" id="KW-1185">Reference proteome</keyword>
<gene>
    <name evidence="1" type="ORF">RRG08_023786</name>
</gene>